<protein>
    <submittedName>
        <fullName evidence="2">Uncharacterized protein</fullName>
    </submittedName>
</protein>
<gene>
    <name evidence="2" type="ORF">PVIIG_01397</name>
</gene>
<proteinExistence type="predicted"/>
<dbReference type="EMBL" id="KQ234389">
    <property type="protein sequence ID" value="KMZ77427.1"/>
    <property type="molecule type" value="Genomic_DNA"/>
</dbReference>
<name>A0A0J9S5V9_PLAVI</name>
<feature type="region of interest" description="Disordered" evidence="1">
    <location>
        <begin position="346"/>
        <end position="369"/>
    </location>
</feature>
<evidence type="ECO:0000313" key="2">
    <source>
        <dbReference type="EMBL" id="KMZ77427.1"/>
    </source>
</evidence>
<feature type="compositionally biased region" description="Polar residues" evidence="1">
    <location>
        <begin position="747"/>
        <end position="764"/>
    </location>
</feature>
<feature type="region of interest" description="Disordered" evidence="1">
    <location>
        <begin position="386"/>
        <end position="410"/>
    </location>
</feature>
<feature type="region of interest" description="Disordered" evidence="1">
    <location>
        <begin position="1210"/>
        <end position="1241"/>
    </location>
</feature>
<reference evidence="2 3" key="1">
    <citation type="submission" date="2011-08" db="EMBL/GenBank/DDBJ databases">
        <title>The Genome Sequence of Plasmodium vivax India VII.</title>
        <authorList>
            <consortium name="The Broad Institute Genome Sequencing Platform"/>
            <consortium name="The Broad Institute Genome Sequencing Center for Infectious Disease"/>
            <person name="Neafsey D."/>
            <person name="Carlton J."/>
            <person name="Barnwell J."/>
            <person name="Collins W."/>
            <person name="Escalante A."/>
            <person name="Mullikin J."/>
            <person name="Saul A."/>
            <person name="Guigo R."/>
            <person name="Camara F."/>
            <person name="Young S.K."/>
            <person name="Zeng Q."/>
            <person name="Gargeya S."/>
            <person name="Fitzgerald M."/>
            <person name="Haas B."/>
            <person name="Abouelleil A."/>
            <person name="Alvarado L."/>
            <person name="Arachchi H.M."/>
            <person name="Berlin A."/>
            <person name="Brown A."/>
            <person name="Chapman S.B."/>
            <person name="Chen Z."/>
            <person name="Dunbar C."/>
            <person name="Freedman E."/>
            <person name="Gearin G."/>
            <person name="Gellesch M."/>
            <person name="Goldberg J."/>
            <person name="Griggs A."/>
            <person name="Gujja S."/>
            <person name="Heiman D."/>
            <person name="Howarth C."/>
            <person name="Larson L."/>
            <person name="Lui A."/>
            <person name="MacDonald P.J.P."/>
            <person name="Montmayeur A."/>
            <person name="Murphy C."/>
            <person name="Neiman D."/>
            <person name="Pearson M."/>
            <person name="Priest M."/>
            <person name="Roberts A."/>
            <person name="Saif S."/>
            <person name="Shea T."/>
            <person name="Shenoy N."/>
            <person name="Sisk P."/>
            <person name="Stolte C."/>
            <person name="Sykes S."/>
            <person name="Wortman J."/>
            <person name="Nusbaum C."/>
            <person name="Birren B."/>
        </authorList>
    </citation>
    <scope>NUCLEOTIDE SEQUENCE [LARGE SCALE GENOMIC DNA]</scope>
    <source>
        <strain evidence="2 3">India VII</strain>
    </source>
</reference>
<feature type="region of interest" description="Disordered" evidence="1">
    <location>
        <begin position="231"/>
        <end position="261"/>
    </location>
</feature>
<feature type="region of interest" description="Disordered" evidence="1">
    <location>
        <begin position="740"/>
        <end position="789"/>
    </location>
</feature>
<sequence>MVASVREGVMSTHLHSRETSSHVNPLFITSGASNQSSSYEVTGEQESTSAHNNGVVTANQMRHLMSLQSGVPPNGYIHHVKGDHHLLENGKAMNTSMHRHLNGKRNTPECQSTQFLSNPYAHTNRYLDEQHSYVETNQFDCLNDADTNVGHFSEAITMEGRCNHGSVLHLGEEQTPSQVLYIHMMGNNKRNEPSIGDPSLGDSLKRDKLLWCNGVNGGVLPSILRSGGRQDVYEAPSSGARSSGGDSIGEYPSGEYPSGEYPTGEYPTGEYPTGEYPTGEYPPGEKPDSAMLDHILKRALLSSDILQNEVLSSDVLSGDVLSGDVLSGDVLSGDVLSGGPFYKGELHTRGMQNGGGSEHGGYSDDSNEAVNRSGTEGLYACYGENRGGSGGTGERSPYASSGRVSDASVGSGVAKKTTNWCAERMDHLEPFRCSQIGGEDNLIAAHCGVAGEGTTPCGVTSEGAFTIRKQTDVVSRGGGPFFNVALANDEEEVPLDFLIHMTPVYAESHPEGGPPEETKPYGDYCTVKCKEIQPFTNEDVLPSYPCECPRGLPIYGDTYSVAKQMDGLPGEAFKGDSPNWGLKRFIASTMQGVNARVKTEPMAEEHSQVIRNADVSGAPFDEVRFAELSHSRSLPNGGIKAEPSNGGIKAEPPNGGIHFNMPMRASVSKGEHSPGEAPMGSSPVSRSELYPSLHTRGGQSGALTCGQSGPLTCGHNGALTLNHNGALTCDNNAAPPFNWNGGARLHPQSSAHFTPQSEQPNSQMIAPPGPATHSQQGSRVNGADTSNINGDYPFRNVKSEEGPLGVSSTHLCSYQCDVVPTDRKDRMGNHLLQQGDLFYKSSVSHFSRQSATADTFGDAYTAVNRIPSACSHTCEASVGGSLHVASPVGSPLAAGAATEVQNQDPLSRSNTCSAYGRDLPVERMESSHCSVALPPLIRNDISADESYHLGIPPLMNLPDNDSLNGCNELVEASTKWDSPWRGNCMRVMSPTNSGSANGGASLGNGCIPMGSNCCRAINGQNDSCAMRGEAPNGLCLPRAATNRMGSYVSGYGCGCGYVCSHRSSHYASHHDGANAAVLKGRPDEASYGFTHNSVRGENNYVPFGGGYPNSDDEFLSGEYSTNLNVARTKGFPHVATGDYAKDSRSSTTTSVLNEEMLAGSGFSRGNVSMRDGSRVGALRERVIQLMAMKMQSSTGGAACIGVRRAAHTDGVATDEVSPDGGSPSVCLPGRRCPNEGVAAEG</sequence>
<evidence type="ECO:0000256" key="1">
    <source>
        <dbReference type="SAM" id="MobiDB-lite"/>
    </source>
</evidence>
<feature type="region of interest" description="Disordered" evidence="1">
    <location>
        <begin position="1"/>
        <end position="50"/>
    </location>
</feature>
<feature type="region of interest" description="Disordered" evidence="1">
    <location>
        <begin position="666"/>
        <end position="701"/>
    </location>
</feature>
<feature type="compositionally biased region" description="Polar residues" evidence="1">
    <location>
        <begin position="772"/>
        <end position="789"/>
    </location>
</feature>
<dbReference type="AlphaFoldDB" id="A0A0J9S5V9"/>
<evidence type="ECO:0000313" key="3">
    <source>
        <dbReference type="Proteomes" id="UP000053562"/>
    </source>
</evidence>
<dbReference type="Proteomes" id="UP000053562">
    <property type="component" value="Unassembled WGS sequence"/>
</dbReference>
<accession>A0A0J9S5V9</accession>
<dbReference type="OrthoDB" id="372810at2759"/>
<organism evidence="2 3">
    <name type="scientific">Plasmodium vivax India VII</name>
    <dbReference type="NCBI Taxonomy" id="1077284"/>
    <lineage>
        <taxon>Eukaryota</taxon>
        <taxon>Sar</taxon>
        <taxon>Alveolata</taxon>
        <taxon>Apicomplexa</taxon>
        <taxon>Aconoidasida</taxon>
        <taxon>Haemosporida</taxon>
        <taxon>Plasmodiidae</taxon>
        <taxon>Plasmodium</taxon>
        <taxon>Plasmodium (Plasmodium)</taxon>
    </lineage>
</organism>
<feature type="compositionally biased region" description="Polar residues" evidence="1">
    <location>
        <begin position="30"/>
        <end position="50"/>
    </location>
</feature>